<feature type="domain" description="EamA" evidence="7">
    <location>
        <begin position="155"/>
        <end position="289"/>
    </location>
</feature>
<proteinExistence type="inferred from homology"/>
<dbReference type="PANTHER" id="PTHR32322">
    <property type="entry name" value="INNER MEMBRANE TRANSPORTER"/>
    <property type="match status" value="1"/>
</dbReference>
<keyword evidence="5 6" id="KW-0472">Membrane</keyword>
<dbReference type="SUPFAM" id="SSF103481">
    <property type="entry name" value="Multidrug resistance efflux transporter EmrE"/>
    <property type="match status" value="2"/>
</dbReference>
<evidence type="ECO:0000256" key="1">
    <source>
        <dbReference type="ARBA" id="ARBA00004141"/>
    </source>
</evidence>
<dbReference type="InterPro" id="IPR037185">
    <property type="entry name" value="EmrE-like"/>
</dbReference>
<gene>
    <name evidence="8" type="ORF">E6A44_020010</name>
</gene>
<keyword evidence="9" id="KW-1185">Reference proteome</keyword>
<keyword evidence="4 6" id="KW-1133">Transmembrane helix</keyword>
<comment type="similarity">
    <text evidence="2">Belongs to the EamA transporter family.</text>
</comment>
<dbReference type="Gene3D" id="1.10.3730.20">
    <property type="match status" value="1"/>
</dbReference>
<dbReference type="InterPro" id="IPR050638">
    <property type="entry name" value="AA-Vitamin_Transporters"/>
</dbReference>
<comment type="subcellular location">
    <subcellularLocation>
        <location evidence="1">Membrane</location>
        <topology evidence="1">Multi-pass membrane protein</topology>
    </subcellularLocation>
</comment>
<dbReference type="Proteomes" id="UP001517247">
    <property type="component" value="Unassembled WGS sequence"/>
</dbReference>
<dbReference type="Pfam" id="PF00892">
    <property type="entry name" value="EamA"/>
    <property type="match status" value="2"/>
</dbReference>
<comment type="caution">
    <text evidence="8">The sequence shown here is derived from an EMBL/GenBank/DDBJ whole genome shotgun (WGS) entry which is preliminary data.</text>
</comment>
<accession>A0ABW9JBI4</accession>
<organism evidence="8 9">
    <name type="scientific">Pedobacter ureilyticus</name>
    <dbReference type="NCBI Taxonomy" id="1393051"/>
    <lineage>
        <taxon>Bacteria</taxon>
        <taxon>Pseudomonadati</taxon>
        <taxon>Bacteroidota</taxon>
        <taxon>Sphingobacteriia</taxon>
        <taxon>Sphingobacteriales</taxon>
        <taxon>Sphingobacteriaceae</taxon>
        <taxon>Pedobacter</taxon>
    </lineage>
</organism>
<feature type="transmembrane region" description="Helical" evidence="6">
    <location>
        <begin position="98"/>
        <end position="120"/>
    </location>
</feature>
<dbReference type="EMBL" id="SSHJ02000011">
    <property type="protein sequence ID" value="MFN0257881.1"/>
    <property type="molecule type" value="Genomic_DNA"/>
</dbReference>
<protein>
    <submittedName>
        <fullName evidence="8">DMT family transporter</fullName>
    </submittedName>
</protein>
<dbReference type="InterPro" id="IPR000620">
    <property type="entry name" value="EamA_dom"/>
</dbReference>
<evidence type="ECO:0000256" key="5">
    <source>
        <dbReference type="ARBA" id="ARBA00023136"/>
    </source>
</evidence>
<feature type="transmembrane region" description="Helical" evidence="6">
    <location>
        <begin position="187"/>
        <end position="206"/>
    </location>
</feature>
<name>A0ABW9JBI4_9SPHI</name>
<feature type="transmembrane region" description="Helical" evidence="6">
    <location>
        <begin position="127"/>
        <end position="147"/>
    </location>
</feature>
<dbReference type="PANTHER" id="PTHR32322:SF2">
    <property type="entry name" value="EAMA DOMAIN-CONTAINING PROTEIN"/>
    <property type="match status" value="1"/>
</dbReference>
<feature type="transmembrane region" description="Helical" evidence="6">
    <location>
        <begin position="153"/>
        <end position="175"/>
    </location>
</feature>
<feature type="transmembrane region" description="Helical" evidence="6">
    <location>
        <begin position="273"/>
        <end position="289"/>
    </location>
</feature>
<reference evidence="8 9" key="1">
    <citation type="submission" date="2024-12" db="EMBL/GenBank/DDBJ databases">
        <authorList>
            <person name="Hu S."/>
        </authorList>
    </citation>
    <scope>NUCLEOTIDE SEQUENCE [LARGE SCALE GENOMIC DNA]</scope>
    <source>
        <strain evidence="8 9">THG-T11</strain>
    </source>
</reference>
<evidence type="ECO:0000313" key="9">
    <source>
        <dbReference type="Proteomes" id="UP001517247"/>
    </source>
</evidence>
<feature type="domain" description="EamA" evidence="7">
    <location>
        <begin position="13"/>
        <end position="142"/>
    </location>
</feature>
<keyword evidence="3 6" id="KW-0812">Transmembrane</keyword>
<evidence type="ECO:0000259" key="7">
    <source>
        <dbReference type="Pfam" id="PF00892"/>
    </source>
</evidence>
<evidence type="ECO:0000256" key="4">
    <source>
        <dbReference type="ARBA" id="ARBA00022989"/>
    </source>
</evidence>
<feature type="transmembrane region" description="Helical" evidence="6">
    <location>
        <begin position="218"/>
        <end position="238"/>
    </location>
</feature>
<feature type="transmembrane region" description="Helical" evidence="6">
    <location>
        <begin position="250"/>
        <end position="267"/>
    </location>
</feature>
<evidence type="ECO:0000256" key="6">
    <source>
        <dbReference type="SAM" id="Phobius"/>
    </source>
</evidence>
<dbReference type="RefSeq" id="WP_138724950.1">
    <property type="nucleotide sequence ID" value="NZ_SSHJ02000011.1"/>
</dbReference>
<sequence length="303" mass="33195">MSSSNKPLLNFLSGITFVILWASASSATKIGLHSVQPLVLSIPRFILASTLMLGIAHLFMKQSVPTTKTAWKKIAIYGFFNVGLYLGLYVVAMKEVSAGLGSLFIAINPVLIMLISSIWFRQPLKLATVLSFALCMVGMLIAAYPLLDGSHASVLGLCLLLLCNISYSVGAIYFSKQNWEGMHILTINGWQTLFGCLFLLPFAIYFYHPELNNFDLSFLGSVVWLAVPASIIASLLWMSLLRDNPTKASAWLFLCPIAGFTIASIIMKEPLTWYTLAGVILVIVGLYIVQQMKTPTNAKVGKS</sequence>
<evidence type="ECO:0000256" key="2">
    <source>
        <dbReference type="ARBA" id="ARBA00007362"/>
    </source>
</evidence>
<feature type="transmembrane region" description="Helical" evidence="6">
    <location>
        <begin position="74"/>
        <end position="92"/>
    </location>
</feature>
<evidence type="ECO:0000256" key="3">
    <source>
        <dbReference type="ARBA" id="ARBA00022692"/>
    </source>
</evidence>
<feature type="transmembrane region" description="Helical" evidence="6">
    <location>
        <begin position="42"/>
        <end position="60"/>
    </location>
</feature>
<evidence type="ECO:0000313" key="8">
    <source>
        <dbReference type="EMBL" id="MFN0257881.1"/>
    </source>
</evidence>